<sequence length="608" mass="69788">MVKKLKLPKFEVSPIKRFILTYKRVFSIVYKVNPRLLISVTIINGFWGLTNLPVLYINKTLIDVVIGSIGLSDLSTPLKTISLLIFFRALVEFARAATSNINSFLTRAMGEQLTAYLERVGGVKLNTLDIPLVESPNFQDKYKKIEREANNRLWGMIEPLSDIPNAIFTIISGVLPLITFNPWISVVVLVVTLPDIIINARIAKKDYEAIQVLNPKWRLWGWIHWHMVDTKQFYENKILGNVEYLARKLFDVQKEIVEFQYKRRKRRATARTFASIPGYILSMVLNIYFFALALLGRVTLGTAQLLYQATNTLSLGFSTFLNDAVNIYENYLFVSDLTWFLELKAELVGGQKQPSLNFSKGIEFKDVWFKYPNAKTWVLKGVSFEIGPKENLALVGENGAGKTTMIKLLSGFYKPNKGEVLVNGVNIFDYDQAKYRQLLGVLFQDFSWYPFTARESIGIGSVDKIKRREEIKKYAKLTGVDEFIESLPLKYENPLSKEFEKGVEPSKGQWQRIALSRILFRDSKILVLDEPTSNVDPKAEEEIFEKIIELAREKILILISHRFSTVRMADKILLIDGGKIWEQGTHQELMNRDSEYAHLFKLQAKGYQ</sequence>
<keyword evidence="4" id="KW-0067">ATP-binding</keyword>
<name>A0A0G0M294_9BACT</name>
<dbReference type="InterPro" id="IPR003593">
    <property type="entry name" value="AAA+_ATPase"/>
</dbReference>
<dbReference type="InterPro" id="IPR027417">
    <property type="entry name" value="P-loop_NTPase"/>
</dbReference>
<dbReference type="GO" id="GO:0005524">
    <property type="term" value="F:ATP binding"/>
    <property type="evidence" value="ECO:0007669"/>
    <property type="project" value="UniProtKB-KW"/>
</dbReference>
<evidence type="ECO:0000256" key="4">
    <source>
        <dbReference type="ARBA" id="ARBA00022840"/>
    </source>
</evidence>
<dbReference type="AlphaFoldDB" id="A0A0G0M294"/>
<evidence type="ECO:0000313" key="10">
    <source>
        <dbReference type="Proteomes" id="UP000034325"/>
    </source>
</evidence>
<dbReference type="GO" id="GO:0005886">
    <property type="term" value="C:plasma membrane"/>
    <property type="evidence" value="ECO:0007669"/>
    <property type="project" value="UniProtKB-SubCell"/>
</dbReference>
<proteinExistence type="predicted"/>
<dbReference type="PROSITE" id="PS50893">
    <property type="entry name" value="ABC_TRANSPORTER_2"/>
    <property type="match status" value="1"/>
</dbReference>
<reference evidence="9 10" key="1">
    <citation type="journal article" date="2015" name="Nature">
        <title>rRNA introns, odd ribosomes, and small enigmatic genomes across a large radiation of phyla.</title>
        <authorList>
            <person name="Brown C.T."/>
            <person name="Hug L.A."/>
            <person name="Thomas B.C."/>
            <person name="Sharon I."/>
            <person name="Castelle C.J."/>
            <person name="Singh A."/>
            <person name="Wilkins M.J."/>
            <person name="Williams K.H."/>
            <person name="Banfield J.F."/>
        </authorList>
    </citation>
    <scope>NUCLEOTIDE SEQUENCE [LARGE SCALE GENOMIC DNA]</scope>
</reference>
<evidence type="ECO:0000256" key="3">
    <source>
        <dbReference type="ARBA" id="ARBA00022741"/>
    </source>
</evidence>
<evidence type="ECO:0000313" key="9">
    <source>
        <dbReference type="EMBL" id="KKQ97412.1"/>
    </source>
</evidence>
<keyword evidence="6 7" id="KW-0472">Membrane</keyword>
<dbReference type="Gene3D" id="1.20.1560.10">
    <property type="entry name" value="ABC transporter type 1, transmembrane domain"/>
    <property type="match status" value="1"/>
</dbReference>
<evidence type="ECO:0000259" key="8">
    <source>
        <dbReference type="PROSITE" id="PS50893"/>
    </source>
</evidence>
<dbReference type="InterPro" id="IPR039421">
    <property type="entry name" value="Type_1_exporter"/>
</dbReference>
<evidence type="ECO:0000256" key="5">
    <source>
        <dbReference type="ARBA" id="ARBA00022989"/>
    </source>
</evidence>
<feature type="transmembrane region" description="Helical" evidence="7">
    <location>
        <begin position="272"/>
        <end position="295"/>
    </location>
</feature>
<dbReference type="PANTHER" id="PTHR43394">
    <property type="entry name" value="ATP-DEPENDENT PERMEASE MDL1, MITOCHONDRIAL"/>
    <property type="match status" value="1"/>
</dbReference>
<accession>A0A0G0M294</accession>
<evidence type="ECO:0000256" key="1">
    <source>
        <dbReference type="ARBA" id="ARBA00004651"/>
    </source>
</evidence>
<dbReference type="GO" id="GO:0016887">
    <property type="term" value="F:ATP hydrolysis activity"/>
    <property type="evidence" value="ECO:0007669"/>
    <property type="project" value="InterPro"/>
</dbReference>
<dbReference type="InterPro" id="IPR003439">
    <property type="entry name" value="ABC_transporter-like_ATP-bd"/>
</dbReference>
<gene>
    <name evidence="9" type="ORF">UT23_C0012G0022</name>
</gene>
<keyword evidence="2 7" id="KW-0812">Transmembrane</keyword>
<feature type="transmembrane region" description="Helical" evidence="7">
    <location>
        <begin position="166"/>
        <end position="191"/>
    </location>
</feature>
<evidence type="ECO:0000256" key="2">
    <source>
        <dbReference type="ARBA" id="ARBA00022692"/>
    </source>
</evidence>
<comment type="subcellular location">
    <subcellularLocation>
        <location evidence="1">Cell membrane</location>
        <topology evidence="1">Multi-pass membrane protein</topology>
    </subcellularLocation>
</comment>
<protein>
    <submittedName>
        <fullName evidence="9">ABC transporter related protein</fullName>
    </submittedName>
</protein>
<comment type="caution">
    <text evidence="9">The sequence shown here is derived from an EMBL/GenBank/DDBJ whole genome shotgun (WGS) entry which is preliminary data.</text>
</comment>
<evidence type="ECO:0000256" key="7">
    <source>
        <dbReference type="SAM" id="Phobius"/>
    </source>
</evidence>
<dbReference type="GO" id="GO:0015421">
    <property type="term" value="F:ABC-type oligopeptide transporter activity"/>
    <property type="evidence" value="ECO:0007669"/>
    <property type="project" value="TreeGrafter"/>
</dbReference>
<dbReference type="Pfam" id="PF00005">
    <property type="entry name" value="ABC_tran"/>
    <property type="match status" value="1"/>
</dbReference>
<dbReference type="Gene3D" id="3.40.50.300">
    <property type="entry name" value="P-loop containing nucleotide triphosphate hydrolases"/>
    <property type="match status" value="1"/>
</dbReference>
<dbReference type="EMBL" id="LBWA01000012">
    <property type="protein sequence ID" value="KKQ97412.1"/>
    <property type="molecule type" value="Genomic_DNA"/>
</dbReference>
<feature type="domain" description="ABC transporter" evidence="8">
    <location>
        <begin position="362"/>
        <end position="602"/>
    </location>
</feature>
<dbReference type="SUPFAM" id="SSF90123">
    <property type="entry name" value="ABC transporter transmembrane region"/>
    <property type="match status" value="1"/>
</dbReference>
<dbReference type="SMART" id="SM00382">
    <property type="entry name" value="AAA"/>
    <property type="match status" value="1"/>
</dbReference>
<dbReference type="SUPFAM" id="SSF52540">
    <property type="entry name" value="P-loop containing nucleoside triphosphate hydrolases"/>
    <property type="match status" value="1"/>
</dbReference>
<dbReference type="InterPro" id="IPR036640">
    <property type="entry name" value="ABC1_TM_sf"/>
</dbReference>
<organism evidence="9 10">
    <name type="scientific">Candidatus Woesebacteria bacterium GW2011_GWA1_39_12</name>
    <dbReference type="NCBI Taxonomy" id="1618549"/>
    <lineage>
        <taxon>Bacteria</taxon>
        <taxon>Candidatus Woeseibacteriota</taxon>
    </lineage>
</organism>
<keyword evidence="3" id="KW-0547">Nucleotide-binding</keyword>
<dbReference type="Proteomes" id="UP000034325">
    <property type="component" value="Unassembled WGS sequence"/>
</dbReference>
<keyword evidence="5 7" id="KW-1133">Transmembrane helix</keyword>
<dbReference type="PANTHER" id="PTHR43394:SF1">
    <property type="entry name" value="ATP-BINDING CASSETTE SUB-FAMILY B MEMBER 10, MITOCHONDRIAL"/>
    <property type="match status" value="1"/>
</dbReference>
<evidence type="ECO:0000256" key="6">
    <source>
        <dbReference type="ARBA" id="ARBA00023136"/>
    </source>
</evidence>